<feature type="binding site" evidence="9">
    <location>
        <begin position="112"/>
        <end position="115"/>
    </location>
    <ligand>
        <name>ATP</name>
        <dbReference type="ChEBI" id="CHEBI:30616"/>
    </ligand>
</feature>
<comment type="pathway">
    <text evidence="9">Cofactor biosynthesis; biotin biosynthesis; biotin from 7,8-diaminononanoate: step 1/2.</text>
</comment>
<evidence type="ECO:0000256" key="4">
    <source>
        <dbReference type="ARBA" id="ARBA00022741"/>
    </source>
</evidence>
<feature type="binding site" evidence="9">
    <location>
        <position position="47"/>
    </location>
    <ligand>
        <name>Mg(2+)</name>
        <dbReference type="ChEBI" id="CHEBI:18420"/>
    </ligand>
</feature>
<accession>A0A7V5NZK5</accession>
<comment type="subcellular location">
    <subcellularLocation>
        <location evidence="9">Cytoplasm</location>
    </subcellularLocation>
</comment>
<dbReference type="PANTHER" id="PTHR43210">
    <property type="entry name" value="DETHIOBIOTIN SYNTHETASE"/>
    <property type="match status" value="1"/>
</dbReference>
<dbReference type="PANTHER" id="PTHR43210:SF2">
    <property type="entry name" value="ATP-DEPENDENT DETHIOBIOTIN SYNTHETASE BIOD 2"/>
    <property type="match status" value="1"/>
</dbReference>
<dbReference type="SUPFAM" id="SSF52540">
    <property type="entry name" value="P-loop containing nucleoside triphosphate hydrolases"/>
    <property type="match status" value="1"/>
</dbReference>
<dbReference type="GO" id="GO:0005829">
    <property type="term" value="C:cytosol"/>
    <property type="evidence" value="ECO:0007669"/>
    <property type="project" value="TreeGrafter"/>
</dbReference>
<dbReference type="InterPro" id="IPR027417">
    <property type="entry name" value="P-loop_NTPase"/>
</dbReference>
<name>A0A7V5NZK5_9BACT</name>
<evidence type="ECO:0000256" key="9">
    <source>
        <dbReference type="HAMAP-Rule" id="MF_00336"/>
    </source>
</evidence>
<keyword evidence="5 9" id="KW-0093">Biotin biosynthesis</keyword>
<evidence type="ECO:0000256" key="8">
    <source>
        <dbReference type="ARBA" id="ARBA00047386"/>
    </source>
</evidence>
<evidence type="ECO:0000313" key="10">
    <source>
        <dbReference type="EMBL" id="HHI97055.1"/>
    </source>
</evidence>
<dbReference type="GO" id="GO:0000287">
    <property type="term" value="F:magnesium ion binding"/>
    <property type="evidence" value="ECO:0007669"/>
    <property type="project" value="UniProtKB-UniRule"/>
</dbReference>
<comment type="function">
    <text evidence="9">Catalyzes a mechanistically unusual reaction, the ATP-dependent insertion of CO2 between the N7 and N8 nitrogen atoms of 7,8-diaminopelargonic acid (DAPA, also called 7,8-diammoniononanoate) to form a ureido ring.</text>
</comment>
<dbReference type="Pfam" id="PF13500">
    <property type="entry name" value="AAA_26"/>
    <property type="match status" value="1"/>
</dbReference>
<dbReference type="AlphaFoldDB" id="A0A7V5NZK5"/>
<comment type="catalytic activity">
    <reaction evidence="8">
        <text>(7R,8S)-8-amino-7-(carboxyamino)nonanoate + ATP = (4R,5S)-dethiobiotin + ADP + phosphate + H(+)</text>
        <dbReference type="Rhea" id="RHEA:63684"/>
        <dbReference type="ChEBI" id="CHEBI:15378"/>
        <dbReference type="ChEBI" id="CHEBI:30616"/>
        <dbReference type="ChEBI" id="CHEBI:43474"/>
        <dbReference type="ChEBI" id="CHEBI:149470"/>
        <dbReference type="ChEBI" id="CHEBI:149473"/>
        <dbReference type="ChEBI" id="CHEBI:456216"/>
    </reaction>
</comment>
<comment type="subunit">
    <text evidence="9">Homodimer.</text>
</comment>
<keyword evidence="3 9" id="KW-0479">Metal-binding</keyword>
<comment type="catalytic activity">
    <reaction evidence="9">
        <text>(7R,8S)-7,8-diammoniononanoate + CO2 + ATP = (4R,5S)-dethiobiotin + ADP + phosphate + 3 H(+)</text>
        <dbReference type="Rhea" id="RHEA:15805"/>
        <dbReference type="ChEBI" id="CHEBI:15378"/>
        <dbReference type="ChEBI" id="CHEBI:16526"/>
        <dbReference type="ChEBI" id="CHEBI:30616"/>
        <dbReference type="ChEBI" id="CHEBI:43474"/>
        <dbReference type="ChEBI" id="CHEBI:149469"/>
        <dbReference type="ChEBI" id="CHEBI:149473"/>
        <dbReference type="ChEBI" id="CHEBI:456216"/>
        <dbReference type="EC" id="6.3.3.3"/>
    </reaction>
</comment>
<dbReference type="NCBIfam" id="TIGR00347">
    <property type="entry name" value="bioD"/>
    <property type="match status" value="1"/>
</dbReference>
<dbReference type="UniPathway" id="UPA00078">
    <property type="reaction ID" value="UER00161"/>
</dbReference>
<comment type="caution">
    <text evidence="9">Lacks conserved residue(s) required for the propagation of feature annotation.</text>
</comment>
<feature type="binding site" evidence="9">
    <location>
        <position position="15"/>
    </location>
    <ligand>
        <name>Mg(2+)</name>
        <dbReference type="ChEBI" id="CHEBI:18420"/>
    </ligand>
</feature>
<keyword evidence="2 9" id="KW-0436">Ligase</keyword>
<dbReference type="EMBL" id="DROK01000130">
    <property type="protein sequence ID" value="HHI97055.1"/>
    <property type="molecule type" value="Genomic_DNA"/>
</dbReference>
<feature type="binding site" evidence="9">
    <location>
        <position position="47"/>
    </location>
    <ligand>
        <name>ATP</name>
        <dbReference type="ChEBI" id="CHEBI:30616"/>
    </ligand>
</feature>
<comment type="cofactor">
    <cofactor evidence="9">
        <name>Mg(2+)</name>
        <dbReference type="ChEBI" id="CHEBI:18420"/>
    </cofactor>
</comment>
<comment type="similarity">
    <text evidence="9">Belongs to the dethiobiotin synthetase family.</text>
</comment>
<protein>
    <recommendedName>
        <fullName evidence="9">ATP-dependent dethiobiotin synthetase BioD</fullName>
        <ecNumber evidence="9">6.3.3.3</ecNumber>
    </recommendedName>
    <alternativeName>
        <fullName evidence="9">DTB synthetase</fullName>
        <shortName evidence="9">DTBS</shortName>
    </alternativeName>
    <alternativeName>
        <fullName evidence="9">Dethiobiotin synthase</fullName>
    </alternativeName>
</protein>
<reference evidence="10" key="1">
    <citation type="journal article" date="2020" name="mSystems">
        <title>Genome- and Community-Level Interaction Insights into Carbon Utilization and Element Cycling Functions of Hydrothermarchaeota in Hydrothermal Sediment.</title>
        <authorList>
            <person name="Zhou Z."/>
            <person name="Liu Y."/>
            <person name="Xu W."/>
            <person name="Pan J."/>
            <person name="Luo Z.H."/>
            <person name="Li M."/>
        </authorList>
    </citation>
    <scope>NUCLEOTIDE SEQUENCE [LARGE SCALE GENOMIC DNA]</scope>
    <source>
        <strain evidence="10">HyVt-533</strain>
    </source>
</reference>
<organism evidence="10">
    <name type="scientific">Thermodesulfatator atlanticus</name>
    <dbReference type="NCBI Taxonomy" id="501497"/>
    <lineage>
        <taxon>Bacteria</taxon>
        <taxon>Pseudomonadati</taxon>
        <taxon>Thermodesulfobacteriota</taxon>
        <taxon>Thermodesulfobacteria</taxon>
        <taxon>Thermodesulfobacteriales</taxon>
        <taxon>Thermodesulfatatoraceae</taxon>
        <taxon>Thermodesulfatator</taxon>
    </lineage>
</organism>
<dbReference type="PIRSF" id="PIRSF006755">
    <property type="entry name" value="DTB_synth"/>
    <property type="match status" value="1"/>
</dbReference>
<dbReference type="CDD" id="cd03109">
    <property type="entry name" value="DTBS"/>
    <property type="match status" value="1"/>
</dbReference>
<gene>
    <name evidence="9 10" type="primary">bioD</name>
    <name evidence="10" type="ORF">ENJ96_04315</name>
</gene>
<proteinExistence type="inferred from homology"/>
<evidence type="ECO:0000256" key="2">
    <source>
        <dbReference type="ARBA" id="ARBA00022598"/>
    </source>
</evidence>
<dbReference type="EC" id="6.3.3.3" evidence="9"/>
<sequence>MIFFVTGTDTGIGKTYATAVLARAFSALGQKVITQKLVQTGAREPEDLLLHRKLAGLPVDPPELLALTCPYIFAYPAAPETAAALEGQEIDVLHLKETLKILEQDYDVVLTEGAGGLYVPLTAAYTIYDFINLVMVPVFVVSAARLGTINHTVLTLKALKQRGLYVAGLLYNLHFAEDEFLAQRSLADIKRLAGVENVLLLPTIKDEIPASLVEEAAGFLAKILSRPRF</sequence>
<evidence type="ECO:0000256" key="3">
    <source>
        <dbReference type="ARBA" id="ARBA00022723"/>
    </source>
</evidence>
<keyword evidence="7 9" id="KW-0460">Magnesium</keyword>
<dbReference type="Proteomes" id="UP000886101">
    <property type="component" value="Unassembled WGS sequence"/>
</dbReference>
<feature type="active site" evidence="9">
    <location>
        <position position="36"/>
    </location>
</feature>
<feature type="binding site" evidence="9">
    <location>
        <position position="112"/>
    </location>
    <ligand>
        <name>Mg(2+)</name>
        <dbReference type="ChEBI" id="CHEBI:18420"/>
    </ligand>
</feature>
<dbReference type="Gene3D" id="3.40.50.300">
    <property type="entry name" value="P-loop containing nucleotide triphosphate hydrolases"/>
    <property type="match status" value="1"/>
</dbReference>
<evidence type="ECO:0000256" key="6">
    <source>
        <dbReference type="ARBA" id="ARBA00022840"/>
    </source>
</evidence>
<dbReference type="GO" id="GO:0004141">
    <property type="term" value="F:dethiobiotin synthase activity"/>
    <property type="evidence" value="ECO:0007669"/>
    <property type="project" value="UniProtKB-UniRule"/>
</dbReference>
<feature type="binding site" evidence="9">
    <location>
        <position position="40"/>
    </location>
    <ligand>
        <name>substrate</name>
    </ligand>
</feature>
<evidence type="ECO:0000256" key="1">
    <source>
        <dbReference type="ARBA" id="ARBA00022490"/>
    </source>
</evidence>
<evidence type="ECO:0000256" key="7">
    <source>
        <dbReference type="ARBA" id="ARBA00022842"/>
    </source>
</evidence>
<dbReference type="InterPro" id="IPR004472">
    <property type="entry name" value="DTB_synth_BioD"/>
</dbReference>
<comment type="caution">
    <text evidence="10">The sequence shown here is derived from an EMBL/GenBank/DDBJ whole genome shotgun (WGS) entry which is preliminary data.</text>
</comment>
<keyword evidence="4 9" id="KW-0547">Nucleotide-binding</keyword>
<dbReference type="GO" id="GO:0009102">
    <property type="term" value="P:biotin biosynthetic process"/>
    <property type="evidence" value="ECO:0007669"/>
    <property type="project" value="UniProtKB-UniRule"/>
</dbReference>
<keyword evidence="1 9" id="KW-0963">Cytoplasm</keyword>
<dbReference type="GO" id="GO:0005524">
    <property type="term" value="F:ATP binding"/>
    <property type="evidence" value="ECO:0007669"/>
    <property type="project" value="UniProtKB-UniRule"/>
</dbReference>
<evidence type="ECO:0000256" key="5">
    <source>
        <dbReference type="ARBA" id="ARBA00022756"/>
    </source>
</evidence>
<keyword evidence="6 9" id="KW-0067">ATP-binding</keyword>
<feature type="binding site" evidence="9">
    <location>
        <begin position="11"/>
        <end position="16"/>
    </location>
    <ligand>
        <name>ATP</name>
        <dbReference type="ChEBI" id="CHEBI:30616"/>
    </ligand>
</feature>
<dbReference type="HAMAP" id="MF_00336">
    <property type="entry name" value="BioD"/>
    <property type="match status" value="1"/>
</dbReference>